<dbReference type="SUPFAM" id="SSF81324">
    <property type="entry name" value="Voltage-gated potassium channels"/>
    <property type="match status" value="1"/>
</dbReference>
<evidence type="ECO:0000313" key="4">
    <source>
        <dbReference type="Proteomes" id="UP001221686"/>
    </source>
</evidence>
<accession>A0ABT5EBE6</accession>
<dbReference type="SUPFAM" id="SSF53850">
    <property type="entry name" value="Periplasmic binding protein-like II"/>
    <property type="match status" value="1"/>
</dbReference>
<feature type="transmembrane region" description="Helical" evidence="1">
    <location>
        <begin position="386"/>
        <end position="407"/>
    </location>
</feature>
<keyword evidence="2" id="KW-0732">Signal</keyword>
<keyword evidence="1" id="KW-0812">Transmembrane</keyword>
<evidence type="ECO:0000256" key="1">
    <source>
        <dbReference type="SAM" id="Phobius"/>
    </source>
</evidence>
<dbReference type="PANTHER" id="PTHR42941:SF1">
    <property type="entry name" value="SLL1037 PROTEIN"/>
    <property type="match status" value="1"/>
</dbReference>
<comment type="caution">
    <text evidence="3">The sequence shown here is derived from an EMBL/GenBank/DDBJ whole genome shotgun (WGS) entry which is preliminary data.</text>
</comment>
<organism evidence="3 4">
    <name type="scientific">Nannocystis bainbridge</name>
    <dbReference type="NCBI Taxonomy" id="2995303"/>
    <lineage>
        <taxon>Bacteria</taxon>
        <taxon>Pseudomonadati</taxon>
        <taxon>Myxococcota</taxon>
        <taxon>Polyangia</taxon>
        <taxon>Nannocystales</taxon>
        <taxon>Nannocystaceae</taxon>
        <taxon>Nannocystis</taxon>
    </lineage>
</organism>
<feature type="signal peptide" evidence="2">
    <location>
        <begin position="1"/>
        <end position="24"/>
    </location>
</feature>
<feature type="transmembrane region" description="Helical" evidence="1">
    <location>
        <begin position="347"/>
        <end position="365"/>
    </location>
</feature>
<dbReference type="PANTHER" id="PTHR42941">
    <property type="entry name" value="SLL1037 PROTEIN"/>
    <property type="match status" value="1"/>
</dbReference>
<protein>
    <submittedName>
        <fullName evidence="3">TAXI family TRAP transporter solute-binding subunit</fullName>
    </submittedName>
</protein>
<dbReference type="EMBL" id="JAQNDL010000004">
    <property type="protein sequence ID" value="MDC0722758.1"/>
    <property type="molecule type" value="Genomic_DNA"/>
</dbReference>
<evidence type="ECO:0000313" key="3">
    <source>
        <dbReference type="EMBL" id="MDC0722758.1"/>
    </source>
</evidence>
<sequence>MSVRTWLIGPVLLGMFLQTGAARAGEPITIRFGSGAKKGGFDVTAHALAEVVRGEGRVTIAPESTRGSCENVHKLLSGELDAALVQYDVAAEAFKAGQADAAAVDSKTPRGGWMCKLSPEEADKAELRVIAAVSDAAVHVLVRRPVRLDEFTDIGREPLFMGKDGSGSYETAKVILGAAGHTAEHLPLFMGTADEALAAMSRRELLTMLRTTEPGHAEIGAVLASGLATLNPLPEEVLNRLIDGYPYYRICPIEPGTYAGLEFSIPTVCVSSVVLVATPRQRLDDEGFLADRRLAVEAMIVGLQKLAREEQHASLGVRVEWRGFAEREPIPLHPVAEVHETRERRTAWLQAGAAAAALAVVLHLVRRALRRRRVPGAGIETQLSNPLVPFAAFACVVTLSTFIVWSLEHDSNARLRTLNDSFWEMNTFATGNFTTETLKTPTARVVGAAATILGLGLLAWFTATLTNIFAQEQTRLWRRLNRHLVVLNFREDMLPLIRLLRSPGPTRHRPLHVVVSDALPRRVRLQLARVKALTIHNANPEVPEDLAGLRLPRASRVIVLGDGEAAGASYDPLRIARAVHQACARDPIGGGQRARPLGVAATSVEIARTAPALPVTLVETSEGERDEVFSPFAAWLVPVDCQTLAHRWLVMACRDRAFAELFNRVVAFADDNAEVYTATAPTWLIGQPWRSVRRALLEVQGRGGAVPLGLYRTADPGGKTPVGGTSHAELRRRLIVNPRPDEPVAPGDLIVALCEDEADLVRIVAESRKAVPIG</sequence>
<dbReference type="InterPro" id="IPR011852">
    <property type="entry name" value="TRAP_TAXI"/>
</dbReference>
<proteinExistence type="predicted"/>
<feature type="transmembrane region" description="Helical" evidence="1">
    <location>
        <begin position="445"/>
        <end position="470"/>
    </location>
</feature>
<feature type="chain" id="PRO_5046941024" evidence="2">
    <location>
        <begin position="25"/>
        <end position="774"/>
    </location>
</feature>
<reference evidence="3 4" key="1">
    <citation type="submission" date="2022-11" db="EMBL/GenBank/DDBJ databases">
        <title>Minimal conservation of predation-associated metabolite biosynthetic gene clusters underscores biosynthetic potential of Myxococcota including descriptions for ten novel species: Archangium lansinium sp. nov., Myxococcus landrumus sp. nov., Nannocystis bai.</title>
        <authorList>
            <person name="Ahearne A."/>
            <person name="Stevens C."/>
            <person name="Dowd S."/>
        </authorList>
    </citation>
    <scope>NUCLEOTIDE SEQUENCE [LARGE SCALE GENOMIC DNA]</scope>
    <source>
        <strain evidence="3 4">BB15-2</strain>
    </source>
</reference>
<dbReference type="Proteomes" id="UP001221686">
    <property type="component" value="Unassembled WGS sequence"/>
</dbReference>
<keyword evidence="1" id="KW-1133">Transmembrane helix</keyword>
<dbReference type="Gene3D" id="1.10.287.70">
    <property type="match status" value="1"/>
</dbReference>
<name>A0ABT5EBE6_9BACT</name>
<keyword evidence="1" id="KW-0472">Membrane</keyword>
<gene>
    <name evidence="3" type="ORF">POL25_38065</name>
</gene>
<dbReference type="RefSeq" id="WP_272091296.1">
    <property type="nucleotide sequence ID" value="NZ_JAQNDL010000004.1"/>
</dbReference>
<evidence type="ECO:0000256" key="2">
    <source>
        <dbReference type="SAM" id="SignalP"/>
    </source>
</evidence>
<dbReference type="Gene3D" id="3.40.190.10">
    <property type="entry name" value="Periplasmic binding protein-like II"/>
    <property type="match status" value="2"/>
</dbReference>
<keyword evidence="4" id="KW-1185">Reference proteome</keyword>
<dbReference type="Pfam" id="PF16868">
    <property type="entry name" value="NMT1_3"/>
    <property type="match status" value="1"/>
</dbReference>